<evidence type="ECO:0000256" key="1">
    <source>
        <dbReference type="SAM" id="Coils"/>
    </source>
</evidence>
<reference evidence="2" key="1">
    <citation type="submission" date="2023-06" db="EMBL/GenBank/DDBJ databases">
        <authorList>
            <person name="Kurt Z."/>
        </authorList>
    </citation>
    <scope>NUCLEOTIDE SEQUENCE</scope>
</reference>
<organism evidence="2">
    <name type="scientific">Hexamita inflata</name>
    <dbReference type="NCBI Taxonomy" id="28002"/>
    <lineage>
        <taxon>Eukaryota</taxon>
        <taxon>Metamonada</taxon>
        <taxon>Diplomonadida</taxon>
        <taxon>Hexamitidae</taxon>
        <taxon>Hexamitinae</taxon>
        <taxon>Hexamita</taxon>
    </lineage>
</organism>
<dbReference type="EMBL" id="CAXDID020000921">
    <property type="protein sequence ID" value="CAL6115841.1"/>
    <property type="molecule type" value="Genomic_DNA"/>
</dbReference>
<keyword evidence="4" id="KW-1185">Reference proteome</keyword>
<evidence type="ECO:0000313" key="3">
    <source>
        <dbReference type="EMBL" id="CAL6115841.1"/>
    </source>
</evidence>
<protein>
    <submittedName>
        <fullName evidence="3">Hypothetical_protein</fullName>
    </submittedName>
</protein>
<gene>
    <name evidence="2" type="ORF">HINF_LOCUS30807</name>
    <name evidence="3" type="ORF">HINF_LOCUS78803</name>
</gene>
<sequence>MILKSQRNISRQQGTNLSLNIVYVSKQLASHTYLVQHNRIINVLKDRTLHFYKVGNDLQGAHASTGDASVFDSQHDKKLQTTKKMCTQYAINCTHCSKIMISVLCSMIFCKQLSTKNNNNMCNQELFVDNTQYMYCQKAQLLNRININKRIVLSKYSGNIFIYNEVVAFADMQLNIHNTNSFAVFGVNSQSQLVQNSIVNVTIVFRVVQGSLICHQCDARVYQSTLIFIADGERLSVVLQQALTEIIIHDSLLQFRLNCYQCSGLIHCVNRSLALQIVSTQLIGHSYRNSLNDSNLIHSILVPSVIIQTHSFSICTNLINHVGLPYLLQYQFTQQPDIQCKTICNNKLIPTYGICLPDLLLGQISTNGTLVCESPFIYNGEFCICKHGYLLNVSRCVDIVNQLSYLELKLDSSVNTLYNDMQGNVSALDTQIQLNYRILDLSIARNYTNLHNLLTNVNTSLSSQINSVNKSLHNITGQLQVQSDSLRRDLNSTNNTLWFNTNSLNKTVNQIQVQYTDQQIRIENINKTTQTQLQQQYNNLNILNNTLNNYMIQEQKIENVQNSNINNLGAQQQQLQQKINVASGSIVQLKNEVAANHSLQSKLISDTSAQISTLQSNLLNINTAISKFKNQSDQINSKQNTQIPQLFEKSKQFNTIIYNHQNQLNSLRTRINSLKRCSSSDDSNWEEPGSHRP</sequence>
<dbReference type="EMBL" id="CATOUU010000712">
    <property type="protein sequence ID" value="CAI9943162.1"/>
    <property type="molecule type" value="Genomic_DNA"/>
</dbReference>
<comment type="caution">
    <text evidence="2">The sequence shown here is derived from an EMBL/GenBank/DDBJ whole genome shotgun (WGS) entry which is preliminary data.</text>
</comment>
<accession>A0AA86PS13</accession>
<evidence type="ECO:0000313" key="2">
    <source>
        <dbReference type="EMBL" id="CAI9943162.1"/>
    </source>
</evidence>
<dbReference type="Proteomes" id="UP001642409">
    <property type="component" value="Unassembled WGS sequence"/>
</dbReference>
<proteinExistence type="predicted"/>
<evidence type="ECO:0000313" key="4">
    <source>
        <dbReference type="Proteomes" id="UP001642409"/>
    </source>
</evidence>
<reference evidence="3 4" key="2">
    <citation type="submission" date="2024-07" db="EMBL/GenBank/DDBJ databases">
        <authorList>
            <person name="Akdeniz Z."/>
        </authorList>
    </citation>
    <scope>NUCLEOTIDE SEQUENCE [LARGE SCALE GENOMIC DNA]</scope>
</reference>
<feature type="coiled-coil region" evidence="1">
    <location>
        <begin position="533"/>
        <end position="592"/>
    </location>
</feature>
<keyword evidence="1" id="KW-0175">Coiled coil</keyword>
<name>A0AA86PS13_9EUKA</name>
<dbReference type="AlphaFoldDB" id="A0AA86PS13"/>